<comment type="caution">
    <text evidence="2">The sequence shown here is derived from an EMBL/GenBank/DDBJ whole genome shotgun (WGS) entry which is preliminary data.</text>
</comment>
<gene>
    <name evidence="2" type="ORF">NW755_006361</name>
</gene>
<dbReference type="SMART" id="SM00220">
    <property type="entry name" value="S_TKc"/>
    <property type="match status" value="1"/>
</dbReference>
<sequence>MSLLTRISKSFKSTKFDTRPDEFLPQSAISELVDRDAIIRELWEPGKDLTDDDKNLVQWIQNDAPQLFLTMIYSRTPDIDSCSRKCMSMKLFRKHDLSDDRLPLTHTVDFLCTPSTDDEERNCRNIWNEGMEFYFKPSQWKFVVPVISSTKFTYSLQPGQILPFTVVDDVVKGGAFGRVYRVRIHPSHIDHDIGEIAVKEITIDGSKEAQKAIKDAWPNEVRALKIIKERQNAHLIHCIAAIERDKSRYLLFPWAQGGNLKEHWEKKPREGLERANIMDALIQLKGLAGALCQLHYFSHARDGDDPFDSIMVDSSDSDMNGIMSEYGHMTQDGSIRHGDLKPENLLWFLDDKGSGCLKIADLGLAKRHVIATQDRSKATSTRYGTILYEAPEAQTALGNQPRSRQYDIWSMGCIALEWIIWILYGNEELKRFYENLKGSGRDYGPYYTLSDSGQGPTLHQAVDHWITFIRDTHPICQRDSAINDLLKLVKERLLVVHLPPHRPTTLQSHRAGGIQSDLPSMRPDGAVAYRATSRDLEKAIQNILNKVHRAAWSSTWRAASRGNERSAGRSGTPNVKRESWEFPVDNTFAQRLVRSVGLDNLIPRSSTSAKLCNGCRDLDFANPSFYLEESLDKLKDSSKSCELCELFYDTWYRAFEAEKRGTVVRLERTDSVIKAIGPRAVPILSILTLPRDLNAASGFQIGLPELLQPGSDQFFQIIRQWLQDCDKDHGHCQLAHDPKLPTRLIDIGSLEYPILRLIETRDGEVAHNSKYIALSHRWGDTNKHRPFCTRMTDASGMGHDLESFKTSIPFDQVPQTFRDAIQTTRRLGVRYLWIDSLCIIQGDDGDFGTEAKRMEDVFSCAYCVIAASRASNQREGFLRERPQRRFLAVHQTGLAGGHGDTIYFCEAIDDFGRQVLDGALNRRGWVLQERALARRTVYFADTQTYFECGQGVRCETLARTQNNMEDLLGDARFPDKALRTTSRGLKIRYFQDLYRRYSRLEFSHIQDRPVAIAGLESRLRRAYCKQGGFGIFDDGPGHGLLHRSLLWQRSTDEETMEDSMEPIDFSEHLERAPPTWSWMAFKGAIDYINPPFQQVEWEKSEVEPPWSVTPGGSDNSRNPRHLRVVARRFNVARRQPGEVDLVYDTPERKASSDGQRPMCVVVAKEKGKKPVEEKRYYVLLVSGTPEIVSSSQKVFTRLGVGSMLGKYIELEQIGQGGVVR</sequence>
<dbReference type="PROSITE" id="PS50011">
    <property type="entry name" value="PROTEIN_KINASE_DOM"/>
    <property type="match status" value="1"/>
</dbReference>
<dbReference type="InterPro" id="IPR011009">
    <property type="entry name" value="Kinase-like_dom_sf"/>
</dbReference>
<dbReference type="GO" id="GO:0005524">
    <property type="term" value="F:ATP binding"/>
    <property type="evidence" value="ECO:0007669"/>
    <property type="project" value="InterPro"/>
</dbReference>
<dbReference type="CDD" id="cd00180">
    <property type="entry name" value="PKc"/>
    <property type="match status" value="1"/>
</dbReference>
<keyword evidence="3" id="KW-1185">Reference proteome</keyword>
<proteinExistence type="predicted"/>
<dbReference type="SUPFAM" id="SSF56112">
    <property type="entry name" value="Protein kinase-like (PK-like)"/>
    <property type="match status" value="1"/>
</dbReference>
<reference evidence="2" key="1">
    <citation type="submission" date="2022-09" db="EMBL/GenBank/DDBJ databases">
        <title>Fusarium specimens isolated from Avocado Roots.</title>
        <authorList>
            <person name="Stajich J."/>
            <person name="Roper C."/>
            <person name="Heimlech-Rivalta G."/>
        </authorList>
    </citation>
    <scope>NUCLEOTIDE SEQUENCE</scope>
    <source>
        <strain evidence="2">A02</strain>
    </source>
</reference>
<evidence type="ECO:0000259" key="1">
    <source>
        <dbReference type="PROSITE" id="PS50011"/>
    </source>
</evidence>
<dbReference type="InterPro" id="IPR010730">
    <property type="entry name" value="HET"/>
</dbReference>
<dbReference type="PANTHER" id="PTHR33112">
    <property type="entry name" value="DOMAIN PROTEIN, PUTATIVE-RELATED"/>
    <property type="match status" value="1"/>
</dbReference>
<organism evidence="2 3">
    <name type="scientific">Fusarium falciforme</name>
    <dbReference type="NCBI Taxonomy" id="195108"/>
    <lineage>
        <taxon>Eukaryota</taxon>
        <taxon>Fungi</taxon>
        <taxon>Dikarya</taxon>
        <taxon>Ascomycota</taxon>
        <taxon>Pezizomycotina</taxon>
        <taxon>Sordariomycetes</taxon>
        <taxon>Hypocreomycetidae</taxon>
        <taxon>Hypocreales</taxon>
        <taxon>Nectriaceae</taxon>
        <taxon>Fusarium</taxon>
        <taxon>Fusarium solani species complex</taxon>
    </lineage>
</organism>
<dbReference type="Gene3D" id="1.10.510.10">
    <property type="entry name" value="Transferase(Phosphotransferase) domain 1"/>
    <property type="match status" value="2"/>
</dbReference>
<dbReference type="InterPro" id="IPR000719">
    <property type="entry name" value="Prot_kinase_dom"/>
</dbReference>
<dbReference type="Pfam" id="PF00069">
    <property type="entry name" value="Pkinase"/>
    <property type="match status" value="1"/>
</dbReference>
<feature type="domain" description="Protein kinase" evidence="1">
    <location>
        <begin position="165"/>
        <end position="521"/>
    </location>
</feature>
<name>A0A9W8V1H8_9HYPO</name>
<evidence type="ECO:0000313" key="2">
    <source>
        <dbReference type="EMBL" id="KAJ4188865.1"/>
    </source>
</evidence>
<evidence type="ECO:0000313" key="3">
    <source>
        <dbReference type="Proteomes" id="UP001152087"/>
    </source>
</evidence>
<dbReference type="PANTHER" id="PTHR33112:SF10">
    <property type="entry name" value="TOL"/>
    <property type="match status" value="1"/>
</dbReference>
<dbReference type="AlphaFoldDB" id="A0A9W8V1H8"/>
<accession>A0A9W8V1H8</accession>
<dbReference type="Pfam" id="PF06985">
    <property type="entry name" value="HET"/>
    <property type="match status" value="1"/>
</dbReference>
<dbReference type="EMBL" id="JAOQAV010000014">
    <property type="protein sequence ID" value="KAJ4188865.1"/>
    <property type="molecule type" value="Genomic_DNA"/>
</dbReference>
<dbReference type="GO" id="GO:0004672">
    <property type="term" value="F:protein kinase activity"/>
    <property type="evidence" value="ECO:0007669"/>
    <property type="project" value="InterPro"/>
</dbReference>
<dbReference type="Proteomes" id="UP001152087">
    <property type="component" value="Unassembled WGS sequence"/>
</dbReference>
<protein>
    <recommendedName>
        <fullName evidence="1">Protein kinase domain-containing protein</fullName>
    </recommendedName>
</protein>